<organism evidence="1 2">
    <name type="scientific">Pseudomonas putida</name>
    <name type="common">Arthrobacter siderocapsulatus</name>
    <dbReference type="NCBI Taxonomy" id="303"/>
    <lineage>
        <taxon>Bacteria</taxon>
        <taxon>Pseudomonadati</taxon>
        <taxon>Pseudomonadota</taxon>
        <taxon>Gammaproteobacteria</taxon>
        <taxon>Pseudomonadales</taxon>
        <taxon>Pseudomonadaceae</taxon>
        <taxon>Pseudomonas</taxon>
    </lineage>
</organism>
<evidence type="ECO:0000313" key="2">
    <source>
        <dbReference type="Proteomes" id="UP000464480"/>
    </source>
</evidence>
<proteinExistence type="predicted"/>
<name>A0A6I6Y2Q2_PSEPU</name>
<dbReference type="RefSeq" id="WP_159411708.1">
    <property type="nucleotide sequence ID" value="NZ_CP026115.2"/>
</dbReference>
<dbReference type="AlphaFoldDB" id="A0A6I6Y2Q2"/>
<dbReference type="Proteomes" id="UP000464480">
    <property type="component" value="Chromosome"/>
</dbReference>
<sequence length="65" mass="7052">MLLAVLVLINARCLPGRLSLNAQPLPRTSAAIPLQIPHNITTPGLSLAVARVRLFTQWKWSAPLA</sequence>
<accession>A0A6I6Y2Q2</accession>
<reference evidence="1 2" key="1">
    <citation type="submission" date="2020-02" db="EMBL/GenBank/DDBJ databases">
        <title>Pseudomonas Putida W5 Complete Genome Assembly.</title>
        <authorList>
            <person name="Yuan Z.-C."/>
            <person name="Shaw G.A."/>
            <person name="Cusano A.D."/>
            <person name="Caddey B.J."/>
            <person name="Weselowski B.J."/>
        </authorList>
    </citation>
    <scope>NUCLEOTIDE SEQUENCE [LARGE SCALE GENOMIC DNA]</scope>
    <source>
        <strain evidence="1 2">W5</strain>
    </source>
</reference>
<dbReference type="EMBL" id="CP026115">
    <property type="protein sequence ID" value="QHG66516.1"/>
    <property type="molecule type" value="Genomic_DNA"/>
</dbReference>
<gene>
    <name evidence="1" type="ORF">C2H86_19820</name>
</gene>
<protein>
    <submittedName>
        <fullName evidence="1">Uncharacterized protein</fullName>
    </submittedName>
</protein>
<evidence type="ECO:0000313" key="1">
    <source>
        <dbReference type="EMBL" id="QHG66516.1"/>
    </source>
</evidence>